<dbReference type="Gramene" id="EME26112">
    <property type="protein sequence ID" value="EME26112"/>
    <property type="gene ID" value="Gasu_62390"/>
</dbReference>
<sequence>MFQTRFLSLAILGGQRVSLRMDSRKPLSNISNNVCCRSVIVGETFPSSKDGIFCGKNEGTLCVDEEYESLYNSQSCRNHDKKQTEFEMDNEEYGRVTHYLKLVVGAKSNADVVEGGSLNRTTSQFSWPNSVISKSKRKKTLKRRTTDGKQILYKAYEKPNTLMIPEGFTTWRHFV</sequence>
<protein>
    <submittedName>
        <fullName evidence="1">Uncharacterized protein</fullName>
    </submittedName>
</protein>
<keyword evidence="2" id="KW-1185">Reference proteome</keyword>
<proteinExistence type="predicted"/>
<name>M2X8D8_GALSU</name>
<accession>M2X8D8</accession>
<dbReference type="KEGG" id="gsl:Gasu_62390"/>
<evidence type="ECO:0000313" key="2">
    <source>
        <dbReference type="Proteomes" id="UP000030680"/>
    </source>
</evidence>
<dbReference type="RefSeq" id="XP_005702632.1">
    <property type="nucleotide sequence ID" value="XM_005702575.1"/>
</dbReference>
<dbReference type="OrthoDB" id="10407300at2759"/>
<dbReference type="EMBL" id="KB454606">
    <property type="protein sequence ID" value="EME26112.1"/>
    <property type="molecule type" value="Genomic_DNA"/>
</dbReference>
<dbReference type="Proteomes" id="UP000030680">
    <property type="component" value="Unassembled WGS sequence"/>
</dbReference>
<organism evidence="1 2">
    <name type="scientific">Galdieria sulphuraria</name>
    <name type="common">Red alga</name>
    <dbReference type="NCBI Taxonomy" id="130081"/>
    <lineage>
        <taxon>Eukaryota</taxon>
        <taxon>Rhodophyta</taxon>
        <taxon>Bangiophyceae</taxon>
        <taxon>Galdieriales</taxon>
        <taxon>Galdieriaceae</taxon>
        <taxon>Galdieria</taxon>
    </lineage>
</organism>
<evidence type="ECO:0000313" key="1">
    <source>
        <dbReference type="EMBL" id="EME26112.1"/>
    </source>
</evidence>
<dbReference type="AlphaFoldDB" id="M2X8D8"/>
<dbReference type="GeneID" id="17085099"/>
<reference evidence="2" key="1">
    <citation type="journal article" date="2013" name="Science">
        <title>Gene transfer from bacteria and archaea facilitated evolution of an extremophilic eukaryote.</title>
        <authorList>
            <person name="Schonknecht G."/>
            <person name="Chen W.H."/>
            <person name="Ternes C.M."/>
            <person name="Barbier G.G."/>
            <person name="Shrestha R.P."/>
            <person name="Stanke M."/>
            <person name="Brautigam A."/>
            <person name="Baker B.J."/>
            <person name="Banfield J.F."/>
            <person name="Garavito R.M."/>
            <person name="Carr K."/>
            <person name="Wilkerson C."/>
            <person name="Rensing S.A."/>
            <person name="Gagneul D."/>
            <person name="Dickenson N.E."/>
            <person name="Oesterhelt C."/>
            <person name="Lercher M.J."/>
            <person name="Weber A.P."/>
        </authorList>
    </citation>
    <scope>NUCLEOTIDE SEQUENCE [LARGE SCALE GENOMIC DNA]</scope>
    <source>
        <strain evidence="2">074W</strain>
    </source>
</reference>
<gene>
    <name evidence="1" type="ORF">Gasu_62390</name>
</gene>